<proteinExistence type="predicted"/>
<keyword evidence="2" id="KW-1185">Reference proteome</keyword>
<dbReference type="EMBL" id="BMQO01000006">
    <property type="protein sequence ID" value="GGS26618.1"/>
    <property type="molecule type" value="Genomic_DNA"/>
</dbReference>
<sequence length="242" mass="26962">MAADSRTRGSGITLNSCAKIVKLPRGDSVICYAGNTIYGYPLLIQAVSAVDSFYKSRSRAATLDALVGHLKRFFTDAVSNRDLYSGPRETAEEINRIEVSFIVGGYCWLDKKFKIYTLKYDSNCRSFVVIKPKKVVLSSGEEYNFSIVGDDASKFNWKLKGILSKLSKVDMEPLKFLDSVIDDANYPSIGGNIQAYRVYQHLNASPLPIIKDGVVKAFGRNLLTYEILDLAAWDLSNDKLTK</sequence>
<gene>
    <name evidence="1" type="ORF">GCM10008961_17540</name>
</gene>
<dbReference type="RefSeq" id="WP_189100922.1">
    <property type="nucleotide sequence ID" value="NZ_BMQO01000006.1"/>
</dbReference>
<evidence type="ECO:0000313" key="1">
    <source>
        <dbReference type="EMBL" id="GGS26618.1"/>
    </source>
</evidence>
<comment type="caution">
    <text evidence="1">The sequence shown here is derived from an EMBL/GenBank/DDBJ whole genome shotgun (WGS) entry which is preliminary data.</text>
</comment>
<accession>A0ABQ2SEX7</accession>
<reference evidence="2" key="1">
    <citation type="journal article" date="2019" name="Int. J. Syst. Evol. Microbiol.">
        <title>The Global Catalogue of Microorganisms (GCM) 10K type strain sequencing project: providing services to taxonomists for standard genome sequencing and annotation.</title>
        <authorList>
            <consortium name="The Broad Institute Genomics Platform"/>
            <consortium name="The Broad Institute Genome Sequencing Center for Infectious Disease"/>
            <person name="Wu L."/>
            <person name="Ma J."/>
        </authorList>
    </citation>
    <scope>NUCLEOTIDE SEQUENCE [LARGE SCALE GENOMIC DNA]</scope>
    <source>
        <strain evidence="2">JCM 31406</strain>
    </source>
</reference>
<organism evidence="1 2">
    <name type="scientific">Deinococcus knuensis</name>
    <dbReference type="NCBI Taxonomy" id="1837380"/>
    <lineage>
        <taxon>Bacteria</taxon>
        <taxon>Thermotogati</taxon>
        <taxon>Deinococcota</taxon>
        <taxon>Deinococci</taxon>
        <taxon>Deinococcales</taxon>
        <taxon>Deinococcaceae</taxon>
        <taxon>Deinococcus</taxon>
    </lineage>
</organism>
<protein>
    <submittedName>
        <fullName evidence="1">Uncharacterized protein</fullName>
    </submittedName>
</protein>
<evidence type="ECO:0000313" key="2">
    <source>
        <dbReference type="Proteomes" id="UP000620633"/>
    </source>
</evidence>
<name>A0ABQ2SEX7_9DEIO</name>
<dbReference type="Proteomes" id="UP000620633">
    <property type="component" value="Unassembled WGS sequence"/>
</dbReference>